<dbReference type="GO" id="GO:0005886">
    <property type="term" value="C:plasma membrane"/>
    <property type="evidence" value="ECO:0007669"/>
    <property type="project" value="TreeGrafter"/>
</dbReference>
<evidence type="ECO:0000256" key="4">
    <source>
        <dbReference type="ARBA" id="ARBA00023123"/>
    </source>
</evidence>
<keyword evidence="5" id="KW-0505">Motor protein</keyword>
<feature type="non-terminal residue" evidence="9">
    <location>
        <position position="1"/>
    </location>
</feature>
<comment type="similarity">
    <text evidence="1 7">Belongs to the TRAFAC class myosin-kinesin ATPase superfamily. Myosin family.</text>
</comment>
<dbReference type="InterPro" id="IPR027417">
    <property type="entry name" value="P-loop_NTPase"/>
</dbReference>
<evidence type="ECO:0000256" key="2">
    <source>
        <dbReference type="ARBA" id="ARBA00022741"/>
    </source>
</evidence>
<dbReference type="GO" id="GO:0005737">
    <property type="term" value="C:cytoplasm"/>
    <property type="evidence" value="ECO:0007669"/>
    <property type="project" value="TreeGrafter"/>
</dbReference>
<dbReference type="PANTHER" id="PTHR13140">
    <property type="entry name" value="MYOSIN"/>
    <property type="match status" value="1"/>
</dbReference>
<evidence type="ECO:0000259" key="8">
    <source>
        <dbReference type="PROSITE" id="PS51456"/>
    </source>
</evidence>
<name>A0AAN8FFZ9_TRICO</name>
<dbReference type="GO" id="GO:0005902">
    <property type="term" value="C:microvillus"/>
    <property type="evidence" value="ECO:0007669"/>
    <property type="project" value="TreeGrafter"/>
</dbReference>
<evidence type="ECO:0000256" key="1">
    <source>
        <dbReference type="ARBA" id="ARBA00008314"/>
    </source>
</evidence>
<comment type="caution">
    <text evidence="7">Lacks conserved residue(s) required for the propagation of feature annotation.</text>
</comment>
<keyword evidence="10" id="KW-1185">Reference proteome</keyword>
<dbReference type="GO" id="GO:0007015">
    <property type="term" value="P:actin filament organization"/>
    <property type="evidence" value="ECO:0007669"/>
    <property type="project" value="TreeGrafter"/>
</dbReference>
<dbReference type="PANTHER" id="PTHR13140:SF713">
    <property type="entry name" value="UNCONVENTIONAL MYOSIN ID"/>
    <property type="match status" value="1"/>
</dbReference>
<dbReference type="GO" id="GO:0000146">
    <property type="term" value="F:microfilament motor activity"/>
    <property type="evidence" value="ECO:0007669"/>
    <property type="project" value="TreeGrafter"/>
</dbReference>
<dbReference type="EMBL" id="WIXE01009876">
    <property type="protein sequence ID" value="KAK5978052.1"/>
    <property type="molecule type" value="Genomic_DNA"/>
</dbReference>
<dbReference type="Pfam" id="PF00063">
    <property type="entry name" value="Myosin_head"/>
    <property type="match status" value="1"/>
</dbReference>
<dbReference type="Gene3D" id="1.10.10.820">
    <property type="match status" value="1"/>
</dbReference>
<dbReference type="GO" id="GO:0051015">
    <property type="term" value="F:actin filament binding"/>
    <property type="evidence" value="ECO:0007669"/>
    <property type="project" value="TreeGrafter"/>
</dbReference>
<accession>A0AAN8FFZ9</accession>
<reference evidence="9 10" key="1">
    <citation type="submission" date="2019-10" db="EMBL/GenBank/DDBJ databases">
        <title>Assembly and Annotation for the nematode Trichostrongylus colubriformis.</title>
        <authorList>
            <person name="Martin J."/>
        </authorList>
    </citation>
    <scope>NUCLEOTIDE SEQUENCE [LARGE SCALE GENOMIC DNA]</scope>
    <source>
        <strain evidence="9">G859</strain>
        <tissue evidence="9">Whole worm</tissue>
    </source>
</reference>
<gene>
    <name evidence="9" type="ORF">GCK32_017991</name>
</gene>
<dbReference type="AlphaFoldDB" id="A0AAN8FFZ9"/>
<dbReference type="Proteomes" id="UP001331761">
    <property type="component" value="Unassembled WGS sequence"/>
</dbReference>
<dbReference type="InterPro" id="IPR001609">
    <property type="entry name" value="Myosin_head_motor_dom-like"/>
</dbReference>
<dbReference type="SUPFAM" id="SSF52540">
    <property type="entry name" value="P-loop containing nucleoside triphosphate hydrolases"/>
    <property type="match status" value="1"/>
</dbReference>
<keyword evidence="4 7" id="KW-0518">Myosin</keyword>
<dbReference type="SMART" id="SM00242">
    <property type="entry name" value="MYSc"/>
    <property type="match status" value="1"/>
</dbReference>
<evidence type="ECO:0000256" key="6">
    <source>
        <dbReference type="ARBA" id="ARBA00023203"/>
    </source>
</evidence>
<dbReference type="GO" id="GO:0016459">
    <property type="term" value="C:myosin complex"/>
    <property type="evidence" value="ECO:0007669"/>
    <property type="project" value="UniProtKB-KW"/>
</dbReference>
<evidence type="ECO:0000256" key="7">
    <source>
        <dbReference type="PROSITE-ProRule" id="PRU00782"/>
    </source>
</evidence>
<proteinExistence type="inferred from homology"/>
<protein>
    <submittedName>
        <fullName evidence="9">Myosin motor domain-containing protein</fullName>
    </submittedName>
</protein>
<evidence type="ECO:0000256" key="5">
    <source>
        <dbReference type="ARBA" id="ARBA00023175"/>
    </source>
</evidence>
<keyword evidence="2" id="KW-0547">Nucleotide-binding</keyword>
<feature type="domain" description="Myosin motor" evidence="8">
    <location>
        <begin position="1"/>
        <end position="163"/>
    </location>
</feature>
<evidence type="ECO:0000256" key="3">
    <source>
        <dbReference type="ARBA" id="ARBA00022840"/>
    </source>
</evidence>
<dbReference type="GO" id="GO:0006897">
    <property type="term" value="P:endocytosis"/>
    <property type="evidence" value="ECO:0007669"/>
    <property type="project" value="TreeGrafter"/>
</dbReference>
<dbReference type="GO" id="GO:0005524">
    <property type="term" value="F:ATP binding"/>
    <property type="evidence" value="ECO:0007669"/>
    <property type="project" value="UniProtKB-KW"/>
</dbReference>
<dbReference type="GO" id="GO:0030048">
    <property type="term" value="P:actin filament-based movement"/>
    <property type="evidence" value="ECO:0007669"/>
    <property type="project" value="TreeGrafter"/>
</dbReference>
<sequence length="163" mass="18122">RVVRQQRGERNFHVFYNLLRGFDDGHLKELGLVKDPNNYYYLKQGDCLQVSSINDAQDFKEVQRSFKAISGFQDAEVDELWSVIAGILHLGNLTFADSDNSTGHCHVVDQETLRRAAKCLSVTADQLQNALTSQVVAARGDVVAKAHDVNAALYTRDALAKVS</sequence>
<evidence type="ECO:0000313" key="9">
    <source>
        <dbReference type="EMBL" id="KAK5978052.1"/>
    </source>
</evidence>
<keyword evidence="6 7" id="KW-0009">Actin-binding</keyword>
<dbReference type="FunFam" id="1.10.10.820:FF:000001">
    <property type="entry name" value="Myosin heavy chain"/>
    <property type="match status" value="1"/>
</dbReference>
<organism evidence="9 10">
    <name type="scientific">Trichostrongylus colubriformis</name>
    <name type="common">Black scour worm</name>
    <dbReference type="NCBI Taxonomy" id="6319"/>
    <lineage>
        <taxon>Eukaryota</taxon>
        <taxon>Metazoa</taxon>
        <taxon>Ecdysozoa</taxon>
        <taxon>Nematoda</taxon>
        <taxon>Chromadorea</taxon>
        <taxon>Rhabditida</taxon>
        <taxon>Rhabditina</taxon>
        <taxon>Rhabditomorpha</taxon>
        <taxon>Strongyloidea</taxon>
        <taxon>Trichostrongylidae</taxon>
        <taxon>Trichostrongylus</taxon>
    </lineage>
</organism>
<dbReference type="Gene3D" id="1.20.120.720">
    <property type="entry name" value="Myosin VI head, motor domain, U50 subdomain"/>
    <property type="match status" value="1"/>
</dbReference>
<keyword evidence="3" id="KW-0067">ATP-binding</keyword>
<dbReference type="PROSITE" id="PS51456">
    <property type="entry name" value="MYOSIN_MOTOR"/>
    <property type="match status" value="1"/>
</dbReference>
<comment type="caution">
    <text evidence="9">The sequence shown here is derived from an EMBL/GenBank/DDBJ whole genome shotgun (WGS) entry which is preliminary data.</text>
</comment>
<evidence type="ECO:0000313" key="10">
    <source>
        <dbReference type="Proteomes" id="UP001331761"/>
    </source>
</evidence>